<dbReference type="GO" id="GO:1990529">
    <property type="term" value="C:glycosylphosphatidylinositol-mannosyltransferase I complex"/>
    <property type="evidence" value="ECO:0007669"/>
    <property type="project" value="TreeGrafter"/>
</dbReference>
<dbReference type="EMBL" id="MU855906">
    <property type="protein sequence ID" value="KAK3898623.1"/>
    <property type="molecule type" value="Genomic_DNA"/>
</dbReference>
<evidence type="ECO:0000256" key="7">
    <source>
        <dbReference type="ARBA" id="ARBA00022824"/>
    </source>
</evidence>
<organism evidence="12 13">
    <name type="scientific">Staphylotrichum tortipilum</name>
    <dbReference type="NCBI Taxonomy" id="2831512"/>
    <lineage>
        <taxon>Eukaryota</taxon>
        <taxon>Fungi</taxon>
        <taxon>Dikarya</taxon>
        <taxon>Ascomycota</taxon>
        <taxon>Pezizomycotina</taxon>
        <taxon>Sordariomycetes</taxon>
        <taxon>Sordariomycetidae</taxon>
        <taxon>Sordariales</taxon>
        <taxon>Chaetomiaceae</taxon>
        <taxon>Staphylotrichum</taxon>
    </lineage>
</organism>
<evidence type="ECO:0000256" key="3">
    <source>
        <dbReference type="ARBA" id="ARBA00010345"/>
    </source>
</evidence>
<dbReference type="Proteomes" id="UP001303889">
    <property type="component" value="Unassembled WGS sequence"/>
</dbReference>
<reference evidence="12" key="1">
    <citation type="journal article" date="2023" name="Mol. Phylogenet. Evol.">
        <title>Genome-scale phylogeny and comparative genomics of the fungal order Sordariales.</title>
        <authorList>
            <person name="Hensen N."/>
            <person name="Bonometti L."/>
            <person name="Westerberg I."/>
            <person name="Brannstrom I.O."/>
            <person name="Guillou S."/>
            <person name="Cros-Aarteil S."/>
            <person name="Calhoun S."/>
            <person name="Haridas S."/>
            <person name="Kuo A."/>
            <person name="Mondo S."/>
            <person name="Pangilinan J."/>
            <person name="Riley R."/>
            <person name="LaButti K."/>
            <person name="Andreopoulos B."/>
            <person name="Lipzen A."/>
            <person name="Chen C."/>
            <person name="Yan M."/>
            <person name="Daum C."/>
            <person name="Ng V."/>
            <person name="Clum A."/>
            <person name="Steindorff A."/>
            <person name="Ohm R.A."/>
            <person name="Martin F."/>
            <person name="Silar P."/>
            <person name="Natvig D.O."/>
            <person name="Lalanne C."/>
            <person name="Gautier V."/>
            <person name="Ament-Velasquez S.L."/>
            <person name="Kruys A."/>
            <person name="Hutchinson M.I."/>
            <person name="Powell A.J."/>
            <person name="Barry K."/>
            <person name="Miller A.N."/>
            <person name="Grigoriev I.V."/>
            <person name="Debuchy R."/>
            <person name="Gladieux P."/>
            <person name="Hiltunen Thoren M."/>
            <person name="Johannesson H."/>
        </authorList>
    </citation>
    <scope>NUCLEOTIDE SEQUENCE</scope>
    <source>
        <strain evidence="12">CBS 103.79</strain>
    </source>
</reference>
<keyword evidence="9" id="KW-0472">Membrane</keyword>
<evidence type="ECO:0000256" key="2">
    <source>
        <dbReference type="ARBA" id="ARBA00004687"/>
    </source>
</evidence>
<proteinExistence type="inferred from homology"/>
<comment type="caution">
    <text evidence="12">The sequence shown here is derived from an EMBL/GenBank/DDBJ whole genome shotgun (WGS) entry which is preliminary data.</text>
</comment>
<keyword evidence="10" id="KW-0325">Glycoprotein</keyword>
<evidence type="ECO:0000256" key="1">
    <source>
        <dbReference type="ARBA" id="ARBA00004643"/>
    </source>
</evidence>
<dbReference type="SMART" id="SM00780">
    <property type="entry name" value="PIG-X"/>
    <property type="match status" value="1"/>
</dbReference>
<dbReference type="PANTHER" id="PTHR28533">
    <property type="entry name" value="PROTEIN PBN1"/>
    <property type="match status" value="1"/>
</dbReference>
<comment type="similarity">
    <text evidence="3 11">Belongs to the PIGX family.</text>
</comment>
<evidence type="ECO:0000256" key="10">
    <source>
        <dbReference type="ARBA" id="ARBA00023180"/>
    </source>
</evidence>
<comment type="subcellular location">
    <subcellularLocation>
        <location evidence="11">Endoplasmic reticulum membrane</location>
        <topology evidence="11">Single-pass membrane protein</topology>
    </subcellularLocation>
    <subcellularLocation>
        <location evidence="1">Endoplasmic reticulum membrane</location>
        <topology evidence="1">Single-pass type III membrane protein</topology>
    </subcellularLocation>
</comment>
<dbReference type="GO" id="GO:0005789">
    <property type="term" value="C:endoplasmic reticulum membrane"/>
    <property type="evidence" value="ECO:0007669"/>
    <property type="project" value="UniProtKB-SubCell"/>
</dbReference>
<gene>
    <name evidence="12" type="ORF">C8A05DRAFT_37782</name>
</gene>
<sequence length="505" mass="54408">MRERITYVLKLGDSLPPSELTIDASSISGPEVTAVREDRLTIALNELPAELQTLVTGAQGLHIRWVGTTSSEAISPLLARLPPGFHVFFTPGKDDAVSQKLCPTLKDVFGGVSCSTPGESFTSLPKDRFSHSAALQYFQQLDSLSPFVQYAKDQLCGPTDAFCAARLDSLSTASSLDISYDKVQEVLKVTAAWPYQSQQVHAATLPGLRTEVGILSSDKFKTLEPHEIGISGLLTVLGQNKEPSPTMFSFPARHREAESTFSAQFLTPTGLHPTLQLRLASGTGPAPLFAAAADDGDEPACTPYAYLTLPRTIFADKYQLSDPLFLASKNLTALRYTTQPVDLEAPEYVMSQWGSSVLVQLSPPPPSGENGGGEWTAELPFHLRYLAPAQGGYAGISVPYPAVFWACAPEAGVKFPPNPFEKDNLGYDGLFDQRTVFWHVEPRPVDGGPLVNTVQVPVLDLDKAGWVNAGTAAAVLVGFAWVAWKLLGVYSRGGGAKVEADKKKQ</sequence>
<keyword evidence="7 11" id="KW-0256">Endoplasmic reticulum</keyword>
<evidence type="ECO:0000313" key="12">
    <source>
        <dbReference type="EMBL" id="KAK3898623.1"/>
    </source>
</evidence>
<dbReference type="GO" id="GO:0006506">
    <property type="term" value="P:GPI anchor biosynthetic process"/>
    <property type="evidence" value="ECO:0007669"/>
    <property type="project" value="UniProtKB-KW"/>
</dbReference>
<evidence type="ECO:0000313" key="13">
    <source>
        <dbReference type="Proteomes" id="UP001303889"/>
    </source>
</evidence>
<protein>
    <recommendedName>
        <fullName evidence="4 11">Protein PBN1</fullName>
    </recommendedName>
</protein>
<evidence type="ECO:0000256" key="8">
    <source>
        <dbReference type="ARBA" id="ARBA00022989"/>
    </source>
</evidence>
<dbReference type="InterPro" id="IPR042322">
    <property type="entry name" value="Pbn1"/>
</dbReference>
<dbReference type="GO" id="GO:0000030">
    <property type="term" value="F:mannosyltransferase activity"/>
    <property type="evidence" value="ECO:0007669"/>
    <property type="project" value="TreeGrafter"/>
</dbReference>
<evidence type="ECO:0000256" key="4">
    <source>
        <dbReference type="ARBA" id="ARBA00020410"/>
    </source>
</evidence>
<dbReference type="Pfam" id="PF08320">
    <property type="entry name" value="PIG-X"/>
    <property type="match status" value="1"/>
</dbReference>
<reference evidence="12" key="2">
    <citation type="submission" date="2023-05" db="EMBL/GenBank/DDBJ databases">
        <authorList>
            <consortium name="Lawrence Berkeley National Laboratory"/>
            <person name="Steindorff A."/>
            <person name="Hensen N."/>
            <person name="Bonometti L."/>
            <person name="Westerberg I."/>
            <person name="Brannstrom I.O."/>
            <person name="Guillou S."/>
            <person name="Cros-Aarteil S."/>
            <person name="Calhoun S."/>
            <person name="Haridas S."/>
            <person name="Kuo A."/>
            <person name="Mondo S."/>
            <person name="Pangilinan J."/>
            <person name="Riley R."/>
            <person name="Labutti K."/>
            <person name="Andreopoulos B."/>
            <person name="Lipzen A."/>
            <person name="Chen C."/>
            <person name="Yanf M."/>
            <person name="Daum C."/>
            <person name="Ng V."/>
            <person name="Clum A."/>
            <person name="Ohm R."/>
            <person name="Martin F."/>
            <person name="Silar P."/>
            <person name="Natvig D."/>
            <person name="Lalanne C."/>
            <person name="Gautier V."/>
            <person name="Ament-Velasquez S.L."/>
            <person name="Kruys A."/>
            <person name="Hutchinson M.I."/>
            <person name="Powell A.J."/>
            <person name="Barry K."/>
            <person name="Miller A.N."/>
            <person name="Grigoriev I.V."/>
            <person name="Debuchy R."/>
            <person name="Gladieux P."/>
            <person name="Thoren M.H."/>
            <person name="Johannesson H."/>
        </authorList>
    </citation>
    <scope>NUCLEOTIDE SEQUENCE</scope>
    <source>
        <strain evidence="12">CBS 103.79</strain>
    </source>
</reference>
<accession>A0AAN6RQD6</accession>
<dbReference type="InterPro" id="IPR013233">
    <property type="entry name" value="PIG-X/PBN1"/>
</dbReference>
<name>A0AAN6RQD6_9PEZI</name>
<evidence type="ECO:0000256" key="5">
    <source>
        <dbReference type="ARBA" id="ARBA00022502"/>
    </source>
</evidence>
<keyword evidence="6" id="KW-0812">Transmembrane</keyword>
<comment type="function">
    <text evidence="11">Required for proper folding and/or the stability of a subset of proteins in the endoplasmic reticulum. Component of glycosylphosphatidylinositol-mannosyltransferase 1 which transfers the first of the 4 mannoses in the GPI-anchor precursors during GPI-anchor biosynthesis. Probably acts by stabilizing the mannosyltransferase GPI14.</text>
</comment>
<keyword evidence="5 11" id="KW-0337">GPI-anchor biosynthesis</keyword>
<dbReference type="PANTHER" id="PTHR28533:SF1">
    <property type="entry name" value="PROTEIN PBN1"/>
    <property type="match status" value="1"/>
</dbReference>
<evidence type="ECO:0000256" key="11">
    <source>
        <dbReference type="RuleBase" id="RU366056"/>
    </source>
</evidence>
<keyword evidence="8" id="KW-1133">Transmembrane helix</keyword>
<evidence type="ECO:0000256" key="6">
    <source>
        <dbReference type="ARBA" id="ARBA00022692"/>
    </source>
</evidence>
<comment type="pathway">
    <text evidence="2 11">Glycolipid biosynthesis; glycosylphosphatidylinositol-anchor biosynthesis.</text>
</comment>
<keyword evidence="13" id="KW-1185">Reference proteome</keyword>
<evidence type="ECO:0000256" key="9">
    <source>
        <dbReference type="ARBA" id="ARBA00023136"/>
    </source>
</evidence>
<dbReference type="AlphaFoldDB" id="A0AAN6RQD6"/>